<name>A0A1Q3DL41_9VIRU</name>
<reference evidence="1" key="1">
    <citation type="submission" date="2017-01" db="EMBL/GenBank/DDBJ databases">
        <title>Draft genome sequence of uncultured bacilliform virus purified from snow crab.</title>
        <authorList>
            <person name="Takano T."/>
        </authorList>
    </citation>
    <scope>NUCLEOTIDE SEQUENCE</scope>
    <source>
        <strain evidence="1">Isolate_1</strain>
    </source>
</reference>
<proteinExistence type="predicted"/>
<evidence type="ECO:0000313" key="1">
    <source>
        <dbReference type="EMBL" id="GAV93220.1"/>
    </source>
</evidence>
<dbReference type="EMBL" id="BDLS01000002">
    <property type="protein sequence ID" value="GAV93220.1"/>
    <property type="molecule type" value="Genomic_DNA"/>
</dbReference>
<comment type="caution">
    <text evidence="1">The sequence shown here is derived from an EMBL/GenBank/DDBJ whole genome shotgun (WGS) entry which is preliminary data.</text>
</comment>
<gene>
    <name evidence="1" type="ORF">SCV_100</name>
</gene>
<organism evidence="1">
    <name type="scientific">Chionoecetes opilio bacilliform virus</name>
    <dbReference type="NCBI Taxonomy" id="1825681"/>
    <lineage>
        <taxon>Viruses</taxon>
        <taxon>Viruses incertae sedis</taxon>
        <taxon>Naldaviricetes</taxon>
        <taxon>Nimaviridae</taxon>
    </lineage>
</organism>
<accession>A0A1Q3DL41</accession>
<sequence length="132" mass="15425">MVEYFKEHEYNRVQSSFDVAFLNMLAWFDKWWHNLFSEGKGIDLCTTVLDRPSYMTTIKSMGEMACTGWRDNVYRRTYRSLVLDAGLKAMTAPMNIKRPQELISIQRVHKGDARLYRIACDMRDVLSSNGTL</sequence>
<protein>
    <submittedName>
        <fullName evidence="1">Uncharacterized protein</fullName>
    </submittedName>
</protein>